<comment type="caution">
    <text evidence="2">The sequence shown here is derived from an EMBL/GenBank/DDBJ whole genome shotgun (WGS) entry which is preliminary data.</text>
</comment>
<dbReference type="AlphaFoldDB" id="Q08WV7"/>
<accession>Q08WV7</accession>
<dbReference type="Proteomes" id="UP000032702">
    <property type="component" value="Unassembled WGS sequence"/>
</dbReference>
<name>Q08WV7_STIAD</name>
<gene>
    <name evidence="2" type="ORF">STIAU_4425</name>
</gene>
<protein>
    <submittedName>
        <fullName evidence="2">Uncharacterized protein</fullName>
    </submittedName>
</protein>
<sequence>MPMRSTSMDESVIPAGEETPVDHSVMVNRTGTVKAA</sequence>
<reference evidence="2 3" key="1">
    <citation type="submission" date="2006-04" db="EMBL/GenBank/DDBJ databases">
        <authorList>
            <person name="Nierman W.C."/>
        </authorList>
    </citation>
    <scope>NUCLEOTIDE SEQUENCE [LARGE SCALE GENOMIC DNA]</scope>
    <source>
        <strain evidence="2 3">DW4/3-1</strain>
    </source>
</reference>
<feature type="region of interest" description="Disordered" evidence="1">
    <location>
        <begin position="1"/>
        <end position="36"/>
    </location>
</feature>
<evidence type="ECO:0000313" key="2">
    <source>
        <dbReference type="EMBL" id="EAU64964.1"/>
    </source>
</evidence>
<dbReference type="EMBL" id="AAMD01000097">
    <property type="protein sequence ID" value="EAU64964.1"/>
    <property type="molecule type" value="Genomic_DNA"/>
</dbReference>
<evidence type="ECO:0000256" key="1">
    <source>
        <dbReference type="SAM" id="MobiDB-lite"/>
    </source>
</evidence>
<organism evidence="2 3">
    <name type="scientific">Stigmatella aurantiaca (strain DW4/3-1)</name>
    <dbReference type="NCBI Taxonomy" id="378806"/>
    <lineage>
        <taxon>Bacteria</taxon>
        <taxon>Pseudomonadati</taxon>
        <taxon>Myxococcota</taxon>
        <taxon>Myxococcia</taxon>
        <taxon>Myxococcales</taxon>
        <taxon>Cystobacterineae</taxon>
        <taxon>Archangiaceae</taxon>
        <taxon>Stigmatella</taxon>
    </lineage>
</organism>
<evidence type="ECO:0000313" key="3">
    <source>
        <dbReference type="Proteomes" id="UP000032702"/>
    </source>
</evidence>
<feature type="compositionally biased region" description="Polar residues" evidence="1">
    <location>
        <begin position="27"/>
        <end position="36"/>
    </location>
</feature>
<proteinExistence type="predicted"/>